<reference evidence="2" key="1">
    <citation type="journal article" date="2022" name="bioRxiv">
        <title>Sequencing and chromosome-scale assembly of the giantPleurodeles waltlgenome.</title>
        <authorList>
            <person name="Brown T."/>
            <person name="Elewa A."/>
            <person name="Iarovenko S."/>
            <person name="Subramanian E."/>
            <person name="Araus A.J."/>
            <person name="Petzold A."/>
            <person name="Susuki M."/>
            <person name="Suzuki K.-i.T."/>
            <person name="Hayashi T."/>
            <person name="Toyoda A."/>
            <person name="Oliveira C."/>
            <person name="Osipova E."/>
            <person name="Leigh N.D."/>
            <person name="Simon A."/>
            <person name="Yun M.H."/>
        </authorList>
    </citation>
    <scope>NUCLEOTIDE SEQUENCE</scope>
    <source>
        <strain evidence="2">20211129_DDA</strain>
        <tissue evidence="2">Liver</tissue>
    </source>
</reference>
<dbReference type="AlphaFoldDB" id="A0AAV7MXX0"/>
<evidence type="ECO:0000256" key="1">
    <source>
        <dbReference type="SAM" id="MobiDB-lite"/>
    </source>
</evidence>
<gene>
    <name evidence="2" type="ORF">NDU88_004980</name>
</gene>
<comment type="caution">
    <text evidence="2">The sequence shown here is derived from an EMBL/GenBank/DDBJ whole genome shotgun (WGS) entry which is preliminary data.</text>
</comment>
<dbReference type="EMBL" id="JANPWB010000013">
    <property type="protein sequence ID" value="KAJ1107590.1"/>
    <property type="molecule type" value="Genomic_DNA"/>
</dbReference>
<evidence type="ECO:0000313" key="3">
    <source>
        <dbReference type="Proteomes" id="UP001066276"/>
    </source>
</evidence>
<keyword evidence="3" id="KW-1185">Reference proteome</keyword>
<feature type="region of interest" description="Disordered" evidence="1">
    <location>
        <begin position="1"/>
        <end position="20"/>
    </location>
</feature>
<accession>A0AAV7MXX0</accession>
<evidence type="ECO:0000313" key="2">
    <source>
        <dbReference type="EMBL" id="KAJ1107590.1"/>
    </source>
</evidence>
<organism evidence="2 3">
    <name type="scientific">Pleurodeles waltl</name>
    <name type="common">Iberian ribbed newt</name>
    <dbReference type="NCBI Taxonomy" id="8319"/>
    <lineage>
        <taxon>Eukaryota</taxon>
        <taxon>Metazoa</taxon>
        <taxon>Chordata</taxon>
        <taxon>Craniata</taxon>
        <taxon>Vertebrata</taxon>
        <taxon>Euteleostomi</taxon>
        <taxon>Amphibia</taxon>
        <taxon>Batrachia</taxon>
        <taxon>Caudata</taxon>
        <taxon>Salamandroidea</taxon>
        <taxon>Salamandridae</taxon>
        <taxon>Pleurodelinae</taxon>
        <taxon>Pleurodeles</taxon>
    </lineage>
</organism>
<dbReference type="Proteomes" id="UP001066276">
    <property type="component" value="Chromosome 9"/>
</dbReference>
<protein>
    <submittedName>
        <fullName evidence="2">Uncharacterized protein</fullName>
    </submittedName>
</protein>
<sequence>MGPNPSHATGCDPLQSPFSSPRLPAFRGNCGSRLKTPQWTAVSQQPYCCLELRGWYLSAPSARAGMQSLAGGAPLAIDNHVRVPRPSPVCGALR</sequence>
<proteinExistence type="predicted"/>
<name>A0AAV7MXX0_PLEWA</name>